<evidence type="ECO:0000313" key="3">
    <source>
        <dbReference type="EMBL" id="BAO45622.1"/>
    </source>
</evidence>
<dbReference type="Pfam" id="PF02371">
    <property type="entry name" value="Transposase_20"/>
    <property type="match status" value="1"/>
</dbReference>
<dbReference type="Proteomes" id="UP000031631">
    <property type="component" value="Chromosome"/>
</dbReference>
<protein>
    <submittedName>
        <fullName evidence="3">Transposase, IS116/IS110/IS902 family</fullName>
    </submittedName>
</protein>
<dbReference type="PANTHER" id="PTHR33055:SF3">
    <property type="entry name" value="PUTATIVE TRANSPOSASE FOR IS117-RELATED"/>
    <property type="match status" value="1"/>
</dbReference>
<feature type="domain" description="Transposase IS110-like N-terminal" evidence="1">
    <location>
        <begin position="11"/>
        <end position="167"/>
    </location>
</feature>
<evidence type="ECO:0000259" key="2">
    <source>
        <dbReference type="Pfam" id="PF02371"/>
    </source>
</evidence>
<name>A0A7U6JJI3_9GAMM</name>
<dbReference type="Pfam" id="PF01548">
    <property type="entry name" value="DEDD_Tnp_IS110"/>
    <property type="match status" value="1"/>
</dbReference>
<sequence>MNPFSEYAAIIGIDWADRKHDLCLKTPDDDSLEYSVLEHKPEAIEDWANELRVRFEGKPVAICIESRKVPLIHALLKYDFLVLFPVNPQTLCRYRRALTPSRAKDDPSDARLLLDLVFRHPDQFLPWQPQSAQMRTLAQLVEHRRTLVADRVRTTNRLTACLKLYFPQALDWFEDKATLVFCEFLEKWPTLQAAKRARKGTLERFFHEHNSRYAEVIEKRIQAIKSAIPLTTDPGVIEPNQWMVVALVHQLALLLGHIDHFDEKIAACFDDFKDADLFRNLPGAGKQLAPRLLVAFGEDRSRFASAQALCCYAGIAPVTERSGNKSWVHWRYSCPKFLRQSFIEWTNQTVRFSFWARAFYKAQREKGKTHQMAIRALAFKWIRILWRCWQDRKPYDEATYLMALQKQGSPLVKELAS</sequence>
<dbReference type="AlphaFoldDB" id="A0A7U6JJI3"/>
<gene>
    <name evidence="3" type="ORF">TBH_C2720</name>
</gene>
<reference evidence="3 4" key="1">
    <citation type="journal article" date="2014" name="PLoS ONE">
        <title>Physiological and genomic features of a novel sulfur-oxidizing gammaproteobacterium belonging to a previously uncultivated symbiotic lineage isolated from a hydrothermal vent.</title>
        <authorList>
            <person name="Nunoura T."/>
            <person name="Takaki Y."/>
            <person name="Kazama H."/>
            <person name="Kakuta J."/>
            <person name="Shimamura S."/>
            <person name="Makita H."/>
            <person name="Hirai M."/>
            <person name="Miyazaki M."/>
            <person name="Takai K."/>
        </authorList>
    </citation>
    <scope>NUCLEOTIDE SEQUENCE [LARGE SCALE GENOMIC DNA]</scope>
    <source>
        <strain evidence="3 4">Hiromi1</strain>
    </source>
</reference>
<dbReference type="InterPro" id="IPR047650">
    <property type="entry name" value="Transpos_IS110"/>
</dbReference>
<dbReference type="InterPro" id="IPR003346">
    <property type="entry name" value="Transposase_20"/>
</dbReference>
<dbReference type="EMBL" id="AP012273">
    <property type="protein sequence ID" value="BAO45622.1"/>
    <property type="molecule type" value="Genomic_DNA"/>
</dbReference>
<dbReference type="KEGG" id="tbn:TBH_C2720"/>
<dbReference type="GO" id="GO:0004803">
    <property type="term" value="F:transposase activity"/>
    <property type="evidence" value="ECO:0007669"/>
    <property type="project" value="InterPro"/>
</dbReference>
<dbReference type="NCBIfam" id="NF033542">
    <property type="entry name" value="transpos_IS110"/>
    <property type="match status" value="1"/>
</dbReference>
<dbReference type="PANTHER" id="PTHR33055">
    <property type="entry name" value="TRANSPOSASE FOR INSERTION SEQUENCE ELEMENT IS1111A"/>
    <property type="match status" value="1"/>
</dbReference>
<accession>A0A7U6JJI3</accession>
<proteinExistence type="predicted"/>
<keyword evidence="4" id="KW-1185">Reference proteome</keyword>
<evidence type="ECO:0000259" key="1">
    <source>
        <dbReference type="Pfam" id="PF01548"/>
    </source>
</evidence>
<dbReference type="GO" id="GO:0003677">
    <property type="term" value="F:DNA binding"/>
    <property type="evidence" value="ECO:0007669"/>
    <property type="project" value="InterPro"/>
</dbReference>
<feature type="domain" description="Transposase IS116/IS110/IS902 C-terminal" evidence="2">
    <location>
        <begin position="276"/>
        <end position="361"/>
    </location>
</feature>
<dbReference type="GO" id="GO:0006313">
    <property type="term" value="P:DNA transposition"/>
    <property type="evidence" value="ECO:0007669"/>
    <property type="project" value="InterPro"/>
</dbReference>
<dbReference type="OrthoDB" id="6637920at2"/>
<organism evidence="3 4">
    <name type="scientific">Thiolapillus brandeum</name>
    <dbReference type="NCBI Taxonomy" id="1076588"/>
    <lineage>
        <taxon>Bacteria</taxon>
        <taxon>Pseudomonadati</taxon>
        <taxon>Pseudomonadota</taxon>
        <taxon>Gammaproteobacteria</taxon>
        <taxon>Chromatiales</taxon>
        <taxon>Sedimenticolaceae</taxon>
        <taxon>Thiolapillus</taxon>
    </lineage>
</organism>
<evidence type="ECO:0000313" key="4">
    <source>
        <dbReference type="Proteomes" id="UP000031631"/>
    </source>
</evidence>
<dbReference type="RefSeq" id="WP_144375396.1">
    <property type="nucleotide sequence ID" value="NZ_AP012273.1"/>
</dbReference>
<dbReference type="InterPro" id="IPR002525">
    <property type="entry name" value="Transp_IS110-like_N"/>
</dbReference>